<dbReference type="Pfam" id="PF13358">
    <property type="entry name" value="DDE_3"/>
    <property type="match status" value="1"/>
</dbReference>
<dbReference type="InterPro" id="IPR038717">
    <property type="entry name" value="Tc1-like_DDE_dom"/>
</dbReference>
<dbReference type="Gene3D" id="3.30.420.10">
    <property type="entry name" value="Ribonuclease H-like superfamily/Ribonuclease H"/>
    <property type="match status" value="1"/>
</dbReference>
<reference evidence="2" key="1">
    <citation type="submission" date="2020-07" db="EMBL/GenBank/DDBJ databases">
        <title>Multicomponent nature underlies the extraordinary mechanical properties of spider dragline silk.</title>
        <authorList>
            <person name="Kono N."/>
            <person name="Nakamura H."/>
            <person name="Mori M."/>
            <person name="Yoshida Y."/>
            <person name="Ohtoshi R."/>
            <person name="Malay A.D."/>
            <person name="Moran D.A.P."/>
            <person name="Tomita M."/>
            <person name="Numata K."/>
            <person name="Arakawa K."/>
        </authorList>
    </citation>
    <scope>NUCLEOTIDE SEQUENCE</scope>
</reference>
<evidence type="ECO:0000313" key="3">
    <source>
        <dbReference type="Proteomes" id="UP000887116"/>
    </source>
</evidence>
<gene>
    <name evidence="2" type="primary">RF55_26489</name>
    <name evidence="2" type="ORF">TNCT_718701</name>
</gene>
<dbReference type="Proteomes" id="UP000887116">
    <property type="component" value="Unassembled WGS sequence"/>
</dbReference>
<accession>A0A8X6GBT2</accession>
<evidence type="ECO:0000259" key="1">
    <source>
        <dbReference type="Pfam" id="PF13358"/>
    </source>
</evidence>
<feature type="domain" description="Tc1-like transposase DDE" evidence="1">
    <location>
        <begin position="33"/>
        <end position="79"/>
    </location>
</feature>
<dbReference type="GO" id="GO:0003676">
    <property type="term" value="F:nucleic acid binding"/>
    <property type="evidence" value="ECO:0007669"/>
    <property type="project" value="InterPro"/>
</dbReference>
<organism evidence="2 3">
    <name type="scientific">Trichonephila clavata</name>
    <name type="common">Joro spider</name>
    <name type="synonym">Nephila clavata</name>
    <dbReference type="NCBI Taxonomy" id="2740835"/>
    <lineage>
        <taxon>Eukaryota</taxon>
        <taxon>Metazoa</taxon>
        <taxon>Ecdysozoa</taxon>
        <taxon>Arthropoda</taxon>
        <taxon>Chelicerata</taxon>
        <taxon>Arachnida</taxon>
        <taxon>Araneae</taxon>
        <taxon>Araneomorphae</taxon>
        <taxon>Entelegynae</taxon>
        <taxon>Araneoidea</taxon>
        <taxon>Nephilidae</taxon>
        <taxon>Trichonephila</taxon>
    </lineage>
</organism>
<proteinExistence type="predicted"/>
<comment type="caution">
    <text evidence="2">The sequence shown here is derived from an EMBL/GenBank/DDBJ whole genome shotgun (WGS) entry which is preliminary data.</text>
</comment>
<dbReference type="AlphaFoldDB" id="A0A8X6GBT2"/>
<protein>
    <submittedName>
        <fullName evidence="2">Transposable element tcb2 transposase</fullName>
    </submittedName>
</protein>
<dbReference type="InterPro" id="IPR036397">
    <property type="entry name" value="RNaseH_sf"/>
</dbReference>
<sequence>MRSLIRLDTILTGDRYVSILSDHLHSFMSIRQDNATLHTSRIATEGLQEPSSEFRHFHWPPNSPDMNIIEYIWDALQRAV</sequence>
<dbReference type="EMBL" id="BMAO01005454">
    <property type="protein sequence ID" value="GFR01546.1"/>
    <property type="molecule type" value="Genomic_DNA"/>
</dbReference>
<dbReference type="OrthoDB" id="25402at2759"/>
<keyword evidence="3" id="KW-1185">Reference proteome</keyword>
<evidence type="ECO:0000313" key="2">
    <source>
        <dbReference type="EMBL" id="GFR01546.1"/>
    </source>
</evidence>
<name>A0A8X6GBT2_TRICU</name>